<organism evidence="4 5">
    <name type="scientific">Phaeodactylibacter luteus</name>
    <dbReference type="NCBI Taxonomy" id="1564516"/>
    <lineage>
        <taxon>Bacteria</taxon>
        <taxon>Pseudomonadati</taxon>
        <taxon>Bacteroidota</taxon>
        <taxon>Saprospiria</taxon>
        <taxon>Saprospirales</taxon>
        <taxon>Haliscomenobacteraceae</taxon>
        <taxon>Phaeodactylibacter</taxon>
    </lineage>
</organism>
<dbReference type="AlphaFoldDB" id="A0A5C6RPC2"/>
<dbReference type="EMBL" id="VOOR01000012">
    <property type="protein sequence ID" value="TXB64166.1"/>
    <property type="molecule type" value="Genomic_DNA"/>
</dbReference>
<feature type="compositionally biased region" description="Low complexity" evidence="2">
    <location>
        <begin position="122"/>
        <end position="134"/>
    </location>
</feature>
<gene>
    <name evidence="4" type="ORF">FRY97_07685</name>
</gene>
<reference evidence="4 5" key="1">
    <citation type="submission" date="2019-08" db="EMBL/GenBank/DDBJ databases">
        <title>Genome of Phaeodactylibacter luteus.</title>
        <authorList>
            <person name="Bowman J.P."/>
        </authorList>
    </citation>
    <scope>NUCLEOTIDE SEQUENCE [LARGE SCALE GENOMIC DNA]</scope>
    <source>
        <strain evidence="4 5">KCTC 42180</strain>
    </source>
</reference>
<proteinExistence type="predicted"/>
<evidence type="ECO:0000256" key="2">
    <source>
        <dbReference type="SAM" id="MobiDB-lite"/>
    </source>
</evidence>
<dbReference type="Proteomes" id="UP000321580">
    <property type="component" value="Unassembled WGS sequence"/>
</dbReference>
<accession>A0A5C6RPC2</accession>
<keyword evidence="5" id="KW-1185">Reference proteome</keyword>
<dbReference type="InterPro" id="IPR051056">
    <property type="entry name" value="Glycosyl_Hydrolase_73"/>
</dbReference>
<evidence type="ECO:0000313" key="4">
    <source>
        <dbReference type="EMBL" id="TXB64166.1"/>
    </source>
</evidence>
<protein>
    <submittedName>
        <fullName evidence="4">Mannosyl-glycoprotein endo-beta-N-acetylglucosamidase</fullName>
    </submittedName>
</protein>
<dbReference type="PANTHER" id="PTHR33308">
    <property type="entry name" value="PEPTIDOGLYCAN HYDROLASE FLGJ"/>
    <property type="match status" value="1"/>
</dbReference>
<dbReference type="InterPro" id="IPR002901">
    <property type="entry name" value="MGlyc_endo_b_GlcNAc-like_dom"/>
</dbReference>
<dbReference type="Pfam" id="PF01832">
    <property type="entry name" value="Glucosaminidase"/>
    <property type="match status" value="1"/>
</dbReference>
<comment type="caution">
    <text evidence="4">The sequence shown here is derived from an EMBL/GenBank/DDBJ whole genome shotgun (WGS) entry which is preliminary data.</text>
</comment>
<feature type="region of interest" description="Disordered" evidence="2">
    <location>
        <begin position="105"/>
        <end position="134"/>
    </location>
</feature>
<keyword evidence="1" id="KW-0378">Hydrolase</keyword>
<evidence type="ECO:0000256" key="1">
    <source>
        <dbReference type="ARBA" id="ARBA00022801"/>
    </source>
</evidence>
<dbReference type="GO" id="GO:0004040">
    <property type="term" value="F:amidase activity"/>
    <property type="evidence" value="ECO:0007669"/>
    <property type="project" value="InterPro"/>
</dbReference>
<name>A0A5C6RPC2_9BACT</name>
<dbReference type="Gene3D" id="1.10.530.10">
    <property type="match status" value="1"/>
</dbReference>
<dbReference type="PANTHER" id="PTHR33308:SF9">
    <property type="entry name" value="PEPTIDOGLYCAN HYDROLASE FLGJ"/>
    <property type="match status" value="1"/>
</dbReference>
<evidence type="ECO:0000259" key="3">
    <source>
        <dbReference type="SMART" id="SM00047"/>
    </source>
</evidence>
<sequence>MKQKVLILFQTKPIGSDRYHLFNRAQMIQHSNIPSLNRLAHRAGQIAGSTLQKHWLKTALLGAAAYMALQKDLNINLQLNQAPAAMVRGGGKVATAQAAAFRPEAPPMNTSLVGGREASPSAGAEANRATENTANTLSNLTAANKGLKEETGHSARKAAKIARQKAYVKRFAKVAQAEMKHYGIPASIILAQGLLESNVGESKLAQRNNNHFGMKCFSKSCKPGHCSNYTDDSHKDFFRIYGNAWESYRAHSLLLKNSERYQPLFRLRSTDYKGWARGLSKAGYATDKKYADKIIHLIEDLGLHRYDR</sequence>
<evidence type="ECO:0000313" key="5">
    <source>
        <dbReference type="Proteomes" id="UP000321580"/>
    </source>
</evidence>
<dbReference type="OrthoDB" id="977752at2"/>
<dbReference type="SMART" id="SM00047">
    <property type="entry name" value="LYZ2"/>
    <property type="match status" value="1"/>
</dbReference>
<feature type="domain" description="Mannosyl-glycoprotein endo-beta-N-acetylglucosamidase-like" evidence="3">
    <location>
        <begin position="156"/>
        <end position="307"/>
    </location>
</feature>